<dbReference type="EMBL" id="BGZK01000917">
    <property type="protein sequence ID" value="GBP65011.1"/>
    <property type="molecule type" value="Genomic_DNA"/>
</dbReference>
<reference evidence="2 3" key="1">
    <citation type="journal article" date="2019" name="Commun. Biol.">
        <title>The bagworm genome reveals a unique fibroin gene that provides high tensile strength.</title>
        <authorList>
            <person name="Kono N."/>
            <person name="Nakamura H."/>
            <person name="Ohtoshi R."/>
            <person name="Tomita M."/>
            <person name="Numata K."/>
            <person name="Arakawa K."/>
        </authorList>
    </citation>
    <scope>NUCLEOTIDE SEQUENCE [LARGE SCALE GENOMIC DNA]</scope>
</reference>
<accession>A0A4C1XMK2</accession>
<comment type="caution">
    <text evidence="2">The sequence shown here is derived from an EMBL/GenBank/DDBJ whole genome shotgun (WGS) entry which is preliminary data.</text>
</comment>
<organism evidence="2 3">
    <name type="scientific">Eumeta variegata</name>
    <name type="common">Bagworm moth</name>
    <name type="synonym">Eumeta japonica</name>
    <dbReference type="NCBI Taxonomy" id="151549"/>
    <lineage>
        <taxon>Eukaryota</taxon>
        <taxon>Metazoa</taxon>
        <taxon>Ecdysozoa</taxon>
        <taxon>Arthropoda</taxon>
        <taxon>Hexapoda</taxon>
        <taxon>Insecta</taxon>
        <taxon>Pterygota</taxon>
        <taxon>Neoptera</taxon>
        <taxon>Endopterygota</taxon>
        <taxon>Lepidoptera</taxon>
        <taxon>Glossata</taxon>
        <taxon>Ditrysia</taxon>
        <taxon>Tineoidea</taxon>
        <taxon>Psychidae</taxon>
        <taxon>Oiketicinae</taxon>
        <taxon>Eumeta</taxon>
    </lineage>
</organism>
<sequence>MYENFPSDDDEPQHYKFKVLTLLHYKRIQVLFVQSQIVNLWECEDRSAQETGGRSRGGKRGRNRSPADGNPNANINWGRSPASAYSRTRP</sequence>
<evidence type="ECO:0000256" key="1">
    <source>
        <dbReference type="SAM" id="MobiDB-lite"/>
    </source>
</evidence>
<dbReference type="Proteomes" id="UP000299102">
    <property type="component" value="Unassembled WGS sequence"/>
</dbReference>
<name>A0A4C1XMK2_EUMVA</name>
<keyword evidence="3" id="KW-1185">Reference proteome</keyword>
<protein>
    <submittedName>
        <fullName evidence="2">Uncharacterized protein</fullName>
    </submittedName>
</protein>
<evidence type="ECO:0000313" key="2">
    <source>
        <dbReference type="EMBL" id="GBP65011.1"/>
    </source>
</evidence>
<feature type="compositionally biased region" description="Polar residues" evidence="1">
    <location>
        <begin position="71"/>
        <end position="90"/>
    </location>
</feature>
<feature type="region of interest" description="Disordered" evidence="1">
    <location>
        <begin position="44"/>
        <end position="90"/>
    </location>
</feature>
<proteinExistence type="predicted"/>
<dbReference type="AlphaFoldDB" id="A0A4C1XMK2"/>
<evidence type="ECO:0000313" key="3">
    <source>
        <dbReference type="Proteomes" id="UP000299102"/>
    </source>
</evidence>
<gene>
    <name evidence="2" type="ORF">EVAR_43118_1</name>
</gene>